<sequence length="909" mass="101768">MVMCSMDSPVAGIPRPPPLNPYLLPKAASGSASVSGGFRLLDSQQDDTGSVYSVYKQKIDAMFESDTSSTKNSVQARIEKMFTDVAIDNGIPVNDYGCHNFSVDYLGSVPLQEKVTSLAGLQKPLKDLYFAYKRTTKHKKTLTGRLEISAVGLKVQYQGEKGDLEQLNSFPTIAVWSAVKFVMNENTKSSYAFLPLITDPDNIDKKQLFKAMDSSERKIIGSNNPHSPLFAVVMRKIGVHKQLECHGFVCQTSEDAIVIAATLYKSLMSHMKAKEKRPKNRNGVTCMSVASTINEPHPALPIPVRPPRKKRSSTMSGGSSIISDVDTIDTETAPLLQDRSKSPKKSTKTKRAPKAPDLSDLDAILPYEEPTNLDKPLIQQPPPPLGDKWNTYKSNHQKQITAEIKQVMSESSNMGLKRVKSVRRAQEEVQTTGDNNGGDILTKVTIPRSGSFLNAGGLTRYKSKIQRLNGQASGGSPLGFNELFNEFRLQEGLNSLDEILGVIIDPEGMSFNDLKPIYKEFLLKLAVTLTKDELYQRSKAIMRRQKKKKLMLRRPAKKTNQKKQRIVCSKFKRFKHVFKRFKSSSSQQRLKEEENIKPESTISSSSYDTQHFTPKTPIVRQSTSEESDFFSLRKSSRQINQHRNSSSGYVSCSECSFDSDTCTCVSADKCYCSLGNKINNKCSDFGESLTYCGCDTDSCADSNKCYCNRGNNINDQLNRLKNYVPPTAKNCCKRNSNTRSTKSVLEYMHNPSERYYEKLHSRRKKDYEIMDQRFLYKDHICNDGRKSVQSSGPCTEALSVKKSAEIAALFADIKLSQTTDITQILPRHHTKFPFSNNQRLIPNSLYTSGYGHGGGNRGLYSAKNGLYTIQSQSDDSSRSKSERDYFNVSKKKSQKVLSSNLENSLGYLP</sequence>
<gene>
    <name evidence="3" type="primary">LOC108564376</name>
</gene>
<feature type="region of interest" description="Disordered" evidence="1">
    <location>
        <begin position="585"/>
        <end position="610"/>
    </location>
</feature>
<dbReference type="PANTHER" id="PTHR21219">
    <property type="entry name" value="FI19613P1"/>
    <property type="match status" value="1"/>
</dbReference>
<accession>A0ABM1MWE1</accession>
<dbReference type="InterPro" id="IPR011993">
    <property type="entry name" value="PH-like_dom_sf"/>
</dbReference>
<evidence type="ECO:0000313" key="3">
    <source>
        <dbReference type="RefSeq" id="XP_017778891.1"/>
    </source>
</evidence>
<feature type="region of interest" description="Disordered" evidence="1">
    <location>
        <begin position="297"/>
        <end position="362"/>
    </location>
</feature>
<dbReference type="Proteomes" id="UP000695000">
    <property type="component" value="Unplaced"/>
</dbReference>
<reference evidence="3" key="1">
    <citation type="submission" date="2025-08" db="UniProtKB">
        <authorList>
            <consortium name="RefSeq"/>
        </authorList>
    </citation>
    <scope>IDENTIFICATION</scope>
    <source>
        <tissue evidence="3">Whole Larva</tissue>
    </source>
</reference>
<dbReference type="Gene3D" id="2.30.29.30">
    <property type="entry name" value="Pleckstrin-homology domain (PH domain)/Phosphotyrosine-binding domain (PTB)"/>
    <property type="match status" value="1"/>
</dbReference>
<organism evidence="2 3">
    <name type="scientific">Nicrophorus vespilloides</name>
    <name type="common">Boreal carrion beetle</name>
    <dbReference type="NCBI Taxonomy" id="110193"/>
    <lineage>
        <taxon>Eukaryota</taxon>
        <taxon>Metazoa</taxon>
        <taxon>Ecdysozoa</taxon>
        <taxon>Arthropoda</taxon>
        <taxon>Hexapoda</taxon>
        <taxon>Insecta</taxon>
        <taxon>Pterygota</taxon>
        <taxon>Neoptera</taxon>
        <taxon>Endopterygota</taxon>
        <taxon>Coleoptera</taxon>
        <taxon>Polyphaga</taxon>
        <taxon>Staphyliniformia</taxon>
        <taxon>Silphidae</taxon>
        <taxon>Nicrophorinae</taxon>
        <taxon>Nicrophorus</taxon>
    </lineage>
</organism>
<keyword evidence="2" id="KW-1185">Reference proteome</keyword>
<feature type="compositionally biased region" description="Polar residues" evidence="1">
    <location>
        <begin position="598"/>
        <end position="610"/>
    </location>
</feature>
<evidence type="ECO:0000313" key="2">
    <source>
        <dbReference type="Proteomes" id="UP000695000"/>
    </source>
</evidence>
<protein>
    <submittedName>
        <fullName evidence="3">Uncharacterized protein LOC108564376 isoform X1</fullName>
    </submittedName>
</protein>
<proteinExistence type="predicted"/>
<dbReference type="PANTHER" id="PTHR21219:SF4">
    <property type="entry name" value="PID DOMAIN-CONTAINING PROTEIN"/>
    <property type="match status" value="1"/>
</dbReference>
<feature type="compositionally biased region" description="Basic residues" evidence="1">
    <location>
        <begin position="342"/>
        <end position="353"/>
    </location>
</feature>
<dbReference type="GeneID" id="108564376"/>
<feature type="compositionally biased region" description="Low complexity" evidence="1">
    <location>
        <begin position="313"/>
        <end position="323"/>
    </location>
</feature>
<name>A0ABM1MWE1_NICVS</name>
<dbReference type="RefSeq" id="XP_017778891.1">
    <property type="nucleotide sequence ID" value="XM_017923402.1"/>
</dbReference>
<evidence type="ECO:0000256" key="1">
    <source>
        <dbReference type="SAM" id="MobiDB-lite"/>
    </source>
</evidence>